<dbReference type="SUPFAM" id="SSF48264">
    <property type="entry name" value="Cytochrome P450"/>
    <property type="match status" value="1"/>
</dbReference>
<dbReference type="GO" id="GO:0004497">
    <property type="term" value="F:monooxygenase activity"/>
    <property type="evidence" value="ECO:0007669"/>
    <property type="project" value="UniProtKB-KW"/>
</dbReference>
<organism evidence="9 10">
    <name type="scientific">Botrytis byssoidea</name>
    <dbReference type="NCBI Taxonomy" id="139641"/>
    <lineage>
        <taxon>Eukaryota</taxon>
        <taxon>Fungi</taxon>
        <taxon>Dikarya</taxon>
        <taxon>Ascomycota</taxon>
        <taxon>Pezizomycotina</taxon>
        <taxon>Leotiomycetes</taxon>
        <taxon>Helotiales</taxon>
        <taxon>Sclerotiniaceae</taxon>
        <taxon>Botrytis</taxon>
    </lineage>
</organism>
<comment type="similarity">
    <text evidence="2 7">Belongs to the cytochrome P450 family.</text>
</comment>
<proteinExistence type="inferred from homology"/>
<dbReference type="AlphaFoldDB" id="A0A9P5IPI6"/>
<feature type="region of interest" description="Disordered" evidence="8">
    <location>
        <begin position="283"/>
        <end position="356"/>
    </location>
</feature>
<dbReference type="Pfam" id="PF00067">
    <property type="entry name" value="p450"/>
    <property type="match status" value="1"/>
</dbReference>
<dbReference type="PANTHER" id="PTHR24305:SF210">
    <property type="entry name" value="CYTOCHROME P450 MONOOXYGENASE ASQL-RELATED"/>
    <property type="match status" value="1"/>
</dbReference>
<dbReference type="EMBL" id="RCSW01000005">
    <property type="protein sequence ID" value="KAF7949448.1"/>
    <property type="molecule type" value="Genomic_DNA"/>
</dbReference>
<name>A0A9P5IPI6_9HELO</name>
<dbReference type="InterPro" id="IPR001128">
    <property type="entry name" value="Cyt_P450"/>
</dbReference>
<evidence type="ECO:0000256" key="3">
    <source>
        <dbReference type="ARBA" id="ARBA00022617"/>
    </source>
</evidence>
<evidence type="ECO:0000256" key="5">
    <source>
        <dbReference type="ARBA" id="ARBA00023004"/>
    </source>
</evidence>
<evidence type="ECO:0000256" key="2">
    <source>
        <dbReference type="ARBA" id="ARBA00010617"/>
    </source>
</evidence>
<evidence type="ECO:0000256" key="7">
    <source>
        <dbReference type="RuleBase" id="RU000461"/>
    </source>
</evidence>
<protein>
    <recommendedName>
        <fullName evidence="11">Cytochrome P450</fullName>
    </recommendedName>
</protein>
<dbReference type="GeneID" id="62146546"/>
<keyword evidence="5 7" id="KW-0408">Iron</keyword>
<keyword evidence="7" id="KW-0503">Monooxygenase</keyword>
<dbReference type="Gene3D" id="1.10.630.10">
    <property type="entry name" value="Cytochrome P450"/>
    <property type="match status" value="2"/>
</dbReference>
<evidence type="ECO:0000313" key="9">
    <source>
        <dbReference type="EMBL" id="KAF7949448.1"/>
    </source>
</evidence>
<keyword evidence="7" id="KW-0560">Oxidoreductase</keyword>
<dbReference type="Proteomes" id="UP000710849">
    <property type="component" value="Unassembled WGS sequence"/>
</dbReference>
<dbReference type="InterPro" id="IPR017972">
    <property type="entry name" value="Cyt_P450_CS"/>
</dbReference>
<keyword evidence="6" id="KW-0843">Virulence</keyword>
<dbReference type="GO" id="GO:0016705">
    <property type="term" value="F:oxidoreductase activity, acting on paired donors, with incorporation or reduction of molecular oxygen"/>
    <property type="evidence" value="ECO:0007669"/>
    <property type="project" value="InterPro"/>
</dbReference>
<gene>
    <name evidence="9" type="ORF">EAE97_002957</name>
</gene>
<dbReference type="RefSeq" id="XP_038735332.1">
    <property type="nucleotide sequence ID" value="XM_038873469.1"/>
</dbReference>
<reference evidence="9 10" key="1">
    <citation type="journal article" date="2020" name="Genome Biol. Evol.">
        <title>Comparative genomics of Sclerotiniaceae.</title>
        <authorList>
            <person name="Valero Jimenez C.A."/>
            <person name="Steentjes M."/>
            <person name="Scholten O.E."/>
            <person name="Van Kan J.A.L."/>
        </authorList>
    </citation>
    <scope>NUCLEOTIDE SEQUENCE [LARGE SCALE GENOMIC DNA]</scope>
    <source>
        <strain evidence="9 10">MUCL 94</strain>
    </source>
</reference>
<keyword evidence="10" id="KW-1185">Reference proteome</keyword>
<dbReference type="PANTHER" id="PTHR24305">
    <property type="entry name" value="CYTOCHROME P450"/>
    <property type="match status" value="1"/>
</dbReference>
<evidence type="ECO:0000256" key="6">
    <source>
        <dbReference type="ARBA" id="ARBA00023026"/>
    </source>
</evidence>
<evidence type="ECO:0000256" key="8">
    <source>
        <dbReference type="SAM" id="MobiDB-lite"/>
    </source>
</evidence>
<dbReference type="GO" id="GO:0020037">
    <property type="term" value="F:heme binding"/>
    <property type="evidence" value="ECO:0007669"/>
    <property type="project" value="InterPro"/>
</dbReference>
<evidence type="ECO:0000256" key="1">
    <source>
        <dbReference type="ARBA" id="ARBA00001971"/>
    </source>
</evidence>
<keyword evidence="3 7" id="KW-0349">Heme</keyword>
<evidence type="ECO:0008006" key="11">
    <source>
        <dbReference type="Google" id="ProtNLM"/>
    </source>
</evidence>
<dbReference type="InterPro" id="IPR050121">
    <property type="entry name" value="Cytochrome_P450_monoxygenase"/>
</dbReference>
<accession>A0A9P5IPI6</accession>
<keyword evidence="4 7" id="KW-0479">Metal-binding</keyword>
<dbReference type="GO" id="GO:0005506">
    <property type="term" value="F:iron ion binding"/>
    <property type="evidence" value="ECO:0007669"/>
    <property type="project" value="InterPro"/>
</dbReference>
<sequence>MPLQSIPAPPIYKSYSPNPHYSSPHRKSEQPMTLSNITEIFRANNLLWFSVVVVPLLLYSLLRSIYNLYFHALSRYPGPKLAAISNAWYAYNCFTGKWPWKIEEVSRRHGDVVRIAPNELVFLTPQARKDIHATHVKNLEKFLKTDFEDLGEDGGISFEIDPIKHRNVASKLSPAFSARNTKAKEAVLHKHIDFFDEKMKVMGGEKDVELRRWTDWLTMDVSADMTYNRQMNQMKDAREELSPIECDNQSQSIFDHPSSVQKVSSPQPTDVFLHSPLRLAHHAARVKNQQPRSPITDRTQEKNRTSRLLRPAYPKRHGSSQQPEAYQPFRTNSRPTASRRLGTNNTSDGLPRMSPGAIVDGNYIPRGRWLASKHPEYDCKYENDDPKAFLPFNQGPRMCPASAIAWTQMKLYLAKILWTFDVEAVSGQDVAFDRDFSVYTMWNKPQFWVRFVPVKREDGQ</sequence>
<feature type="region of interest" description="Disordered" evidence="8">
    <location>
        <begin position="1"/>
        <end position="29"/>
    </location>
</feature>
<dbReference type="PROSITE" id="PS00086">
    <property type="entry name" value="CYTOCHROME_P450"/>
    <property type="match status" value="1"/>
</dbReference>
<feature type="compositionally biased region" description="Polar residues" evidence="8">
    <location>
        <begin position="287"/>
        <end position="297"/>
    </location>
</feature>
<evidence type="ECO:0000313" key="10">
    <source>
        <dbReference type="Proteomes" id="UP000710849"/>
    </source>
</evidence>
<evidence type="ECO:0000256" key="4">
    <source>
        <dbReference type="ARBA" id="ARBA00022723"/>
    </source>
</evidence>
<feature type="compositionally biased region" description="Polar residues" evidence="8">
    <location>
        <begin position="319"/>
        <end position="348"/>
    </location>
</feature>
<comment type="cofactor">
    <cofactor evidence="1">
        <name>heme</name>
        <dbReference type="ChEBI" id="CHEBI:30413"/>
    </cofactor>
</comment>
<comment type="caution">
    <text evidence="9">The sequence shown here is derived from an EMBL/GenBank/DDBJ whole genome shotgun (WGS) entry which is preliminary data.</text>
</comment>
<dbReference type="InterPro" id="IPR036396">
    <property type="entry name" value="Cyt_P450_sf"/>
</dbReference>